<keyword evidence="3" id="KW-1185">Reference proteome</keyword>
<reference evidence="2" key="1">
    <citation type="journal article" date="2023" name="Nat. Microbiol.">
        <title>Babesia duncani multi-omics identifies virulence factors and drug targets.</title>
        <authorList>
            <person name="Singh P."/>
            <person name="Lonardi S."/>
            <person name="Liang Q."/>
            <person name="Vydyam P."/>
            <person name="Khabirova E."/>
            <person name="Fang T."/>
            <person name="Gihaz S."/>
            <person name="Thekkiniath J."/>
            <person name="Munshi M."/>
            <person name="Abel S."/>
            <person name="Ciampossin L."/>
            <person name="Batugedara G."/>
            <person name="Gupta M."/>
            <person name="Lu X.M."/>
            <person name="Lenz T."/>
            <person name="Chakravarty S."/>
            <person name="Cornillot E."/>
            <person name="Hu Y."/>
            <person name="Ma W."/>
            <person name="Gonzalez L.M."/>
            <person name="Sanchez S."/>
            <person name="Estrada K."/>
            <person name="Sanchez-Flores A."/>
            <person name="Montero E."/>
            <person name="Harb O.S."/>
            <person name="Le Roch K.G."/>
            <person name="Mamoun C.B."/>
        </authorList>
    </citation>
    <scope>NUCLEOTIDE SEQUENCE</scope>
    <source>
        <strain evidence="2">WA1</strain>
    </source>
</reference>
<feature type="compositionally biased region" description="Polar residues" evidence="1">
    <location>
        <begin position="467"/>
        <end position="483"/>
    </location>
</feature>
<protein>
    <recommendedName>
        <fullName evidence="4">UBA domain-containing protein</fullName>
    </recommendedName>
</protein>
<evidence type="ECO:0008006" key="4">
    <source>
        <dbReference type="Google" id="ProtNLM"/>
    </source>
</evidence>
<evidence type="ECO:0000313" key="2">
    <source>
        <dbReference type="EMBL" id="KAK2195901.1"/>
    </source>
</evidence>
<gene>
    <name evidence="2" type="ORF">BdWA1_002499</name>
</gene>
<dbReference type="EMBL" id="JALLKP010000003">
    <property type="protein sequence ID" value="KAK2195901.1"/>
    <property type="molecule type" value="Genomic_DNA"/>
</dbReference>
<comment type="caution">
    <text evidence="2">The sequence shown here is derived from an EMBL/GenBank/DDBJ whole genome shotgun (WGS) entry which is preliminary data.</text>
</comment>
<dbReference type="RefSeq" id="XP_067802743.1">
    <property type="nucleotide sequence ID" value="XM_067947521.1"/>
</dbReference>
<evidence type="ECO:0000313" key="3">
    <source>
        <dbReference type="Proteomes" id="UP001214638"/>
    </source>
</evidence>
<proteinExistence type="predicted"/>
<feature type="region of interest" description="Disordered" evidence="1">
    <location>
        <begin position="463"/>
        <end position="484"/>
    </location>
</feature>
<name>A0AAD9PJC3_9APIC</name>
<dbReference type="KEGG" id="bdw:94336796"/>
<dbReference type="GeneID" id="94336796"/>
<evidence type="ECO:0000256" key="1">
    <source>
        <dbReference type="SAM" id="MobiDB-lite"/>
    </source>
</evidence>
<dbReference type="AlphaFoldDB" id="A0AAD9PJC3"/>
<dbReference type="Proteomes" id="UP001214638">
    <property type="component" value="Unassembled WGS sequence"/>
</dbReference>
<organism evidence="2 3">
    <name type="scientific">Babesia duncani</name>
    <dbReference type="NCBI Taxonomy" id="323732"/>
    <lineage>
        <taxon>Eukaryota</taxon>
        <taxon>Sar</taxon>
        <taxon>Alveolata</taxon>
        <taxon>Apicomplexa</taxon>
        <taxon>Aconoidasida</taxon>
        <taxon>Piroplasmida</taxon>
        <taxon>Babesiidae</taxon>
        <taxon>Babesia</taxon>
    </lineage>
</organism>
<accession>A0AAD9PJC3</accession>
<sequence length="513" mass="58758">MIQLTPPEYEINFGVFDSCCNANVSTKCPNLHVYLEDTNATISRLLHLPDDGILENVSTLRLFLKRCITLSLVPYSPFILHEETNKRLKTLWGQLHGGYDCIFFTVAQGLQKWVRLTIRAIQVGGSIPKIDFGGICCFRDQLEDDLVAISREHFILDTLAILETFANIQNIPCEIILEAEITSPYGTMSFEEVLTNCYHLLIQLQRHCRAGKLQMYHELVVVVDPTLLNEFQLCAFYRSRILALGLLLCIVKYNVTKNPSASADYCFNWFSVFTQIGPCEIDFDSQVLLSDLYELDFSNFINELNALNEIWTPSEISQIKALVPQKSSGDVDDSIKNVQTDYNKITQITGVTDTNVIKNALDAHGNDVSAAILSLVETNKIDTAATIQRSRQLPAQVSNLYMTKESRQAVLNYWFVEIYICKSRDFQNTFGIYDDDFIDEEIQETIPINLNHLDDEKGKDIEKMEQQSKPLEQTTRNYKSSRQGYKDHNQRNKYVYYFAMIFSHRKKIQSGML</sequence>